<feature type="transmembrane region" description="Helical" evidence="1">
    <location>
        <begin position="12"/>
        <end position="37"/>
    </location>
</feature>
<dbReference type="RefSeq" id="WP_096300001.1">
    <property type="nucleotide sequence ID" value="NZ_CP023406.1"/>
</dbReference>
<dbReference type="Proteomes" id="UP000218968">
    <property type="component" value="Chromosome"/>
</dbReference>
<evidence type="ECO:0000256" key="1">
    <source>
        <dbReference type="SAM" id="Phobius"/>
    </source>
</evidence>
<dbReference type="SUPFAM" id="SSF47781">
    <property type="entry name" value="RuvA domain 2-like"/>
    <property type="match status" value="1"/>
</dbReference>
<protein>
    <recommendedName>
        <fullName evidence="2">T2SS protein K second SAM-like domain-containing protein</fullName>
    </recommendedName>
</protein>
<dbReference type="EMBL" id="CP023406">
    <property type="protein sequence ID" value="ATD68547.1"/>
    <property type="molecule type" value="Genomic_DNA"/>
</dbReference>
<dbReference type="PANTHER" id="PTHR38831:SF2">
    <property type="entry name" value="TYPE II SECRETION SYSTEM PROTEIN K"/>
    <property type="match status" value="1"/>
</dbReference>
<dbReference type="InterPro" id="IPR010994">
    <property type="entry name" value="RuvA_2-like"/>
</dbReference>
<feature type="domain" description="T2SS protein K second SAM-like" evidence="2">
    <location>
        <begin position="233"/>
        <end position="279"/>
    </location>
</feature>
<keyword evidence="1" id="KW-0812">Transmembrane</keyword>
<dbReference type="AlphaFoldDB" id="A0A290XHE7"/>
<name>A0A290XHE7_9GAMM</name>
<dbReference type="PANTHER" id="PTHR38831">
    <property type="entry name" value="TYPE II SECRETION SYSTEM PROTEIN K"/>
    <property type="match status" value="1"/>
</dbReference>
<dbReference type="KEGG" id="lum:CNR27_14805"/>
<reference evidence="4" key="1">
    <citation type="submission" date="2017-09" db="EMBL/GenBank/DDBJ databases">
        <title>Luteimonas liuhanmingii sp.nov., isolated from the intestinal contents of Tibetan Plateau Pika in Yushu, Qinghai Province, China.</title>
        <authorList>
            <person name="Gui Z."/>
        </authorList>
    </citation>
    <scope>NUCLEOTIDE SEQUENCE [LARGE SCALE GENOMIC DNA]</scope>
    <source>
        <strain evidence="4">100111</strain>
    </source>
</reference>
<keyword evidence="1" id="KW-1133">Transmembrane helix</keyword>
<dbReference type="GO" id="GO:0009306">
    <property type="term" value="P:protein secretion"/>
    <property type="evidence" value="ECO:0007669"/>
    <property type="project" value="InterPro"/>
</dbReference>
<sequence>MDRERIKADDAGGFVLVLVLVILVILTILATTVATLAQAARDNQLQRLDEASASVDIESTRATALYLLLTQRVTFGGLTVDGQMVLSEDERAIAGPGESPFSYMPVGNEVALDGTPYRGIGRAFFAIQDDAGRLSVNWAPQILLERFLGIGSADPVPYVTLRNRLLDYQDRDELKRLNSLERKDYLDAGLPPPTNRVMLTPLELRRIPGWRERLDPADERVLRALSVQRQILVNVNTAPAEVVATLPGLDAATAARVVDIRRSQPFLSVSAFQQTSGSTLADENYVGLYPSASGTLAVWVPGRGPVRTTHWMLTPRDDGGQPWHETYELYVSAADEEPVGMARTPATPLFAEPVADRQ</sequence>
<organism evidence="3 4">
    <name type="scientific">Luteimonas chenhongjianii</name>
    <dbReference type="NCBI Taxonomy" id="2006110"/>
    <lineage>
        <taxon>Bacteria</taxon>
        <taxon>Pseudomonadati</taxon>
        <taxon>Pseudomonadota</taxon>
        <taxon>Gammaproteobacteria</taxon>
        <taxon>Lysobacterales</taxon>
        <taxon>Lysobacteraceae</taxon>
        <taxon>Luteimonas</taxon>
    </lineage>
</organism>
<evidence type="ECO:0000313" key="3">
    <source>
        <dbReference type="EMBL" id="ATD68547.1"/>
    </source>
</evidence>
<dbReference type="InterPro" id="IPR049179">
    <property type="entry name" value="T2SSK_SAM-like_2nd"/>
</dbReference>
<dbReference type="Pfam" id="PF03934">
    <property type="entry name" value="T2SSK"/>
    <property type="match status" value="1"/>
</dbReference>
<dbReference type="OrthoDB" id="6388271at2"/>
<accession>A0A290XHE7</accession>
<evidence type="ECO:0000259" key="2">
    <source>
        <dbReference type="Pfam" id="PF03934"/>
    </source>
</evidence>
<keyword evidence="1" id="KW-0472">Membrane</keyword>
<evidence type="ECO:0000313" key="4">
    <source>
        <dbReference type="Proteomes" id="UP000218968"/>
    </source>
</evidence>
<dbReference type="InterPro" id="IPR038072">
    <property type="entry name" value="GspK_central_sf"/>
</dbReference>
<dbReference type="InterPro" id="IPR005628">
    <property type="entry name" value="GspK"/>
</dbReference>
<keyword evidence="4" id="KW-1185">Reference proteome</keyword>
<dbReference type="Gene3D" id="1.10.40.60">
    <property type="entry name" value="EpsJ-like"/>
    <property type="match status" value="2"/>
</dbReference>
<gene>
    <name evidence="3" type="ORF">CNR27_14805</name>
</gene>
<proteinExistence type="predicted"/>
<dbReference type="GO" id="GO:0016020">
    <property type="term" value="C:membrane"/>
    <property type="evidence" value="ECO:0007669"/>
    <property type="project" value="InterPro"/>
</dbReference>
<dbReference type="SUPFAM" id="SSF158544">
    <property type="entry name" value="GspK insert domain-like"/>
    <property type="match status" value="1"/>
</dbReference>